<dbReference type="SMART" id="SM00849">
    <property type="entry name" value="Lactamase_B"/>
    <property type="match status" value="1"/>
</dbReference>
<keyword evidence="2" id="KW-0378">Hydrolase</keyword>
<gene>
    <name evidence="2" type="ORF">CKO40_19090</name>
</gene>
<dbReference type="InterPro" id="IPR052926">
    <property type="entry name" value="Metallo-beta-lactamase_dom"/>
</dbReference>
<dbReference type="RefSeq" id="WP_200348046.1">
    <property type="nucleotide sequence ID" value="NZ_NRSJ01000045.1"/>
</dbReference>
<dbReference type="Proteomes" id="UP001296776">
    <property type="component" value="Unassembled WGS sequence"/>
</dbReference>
<organism evidence="2 3">
    <name type="scientific">Halochromatium glycolicum</name>
    <dbReference type="NCBI Taxonomy" id="85075"/>
    <lineage>
        <taxon>Bacteria</taxon>
        <taxon>Pseudomonadati</taxon>
        <taxon>Pseudomonadota</taxon>
        <taxon>Gammaproteobacteria</taxon>
        <taxon>Chromatiales</taxon>
        <taxon>Chromatiaceae</taxon>
        <taxon>Halochromatium</taxon>
    </lineage>
</organism>
<dbReference type="EMBL" id="NRSJ01000045">
    <property type="protein sequence ID" value="MBK1706593.1"/>
    <property type="molecule type" value="Genomic_DNA"/>
</dbReference>
<dbReference type="InterPro" id="IPR041712">
    <property type="entry name" value="DHPS-like_MBL-fold"/>
</dbReference>
<dbReference type="Gene3D" id="3.60.15.10">
    <property type="entry name" value="Ribonuclease Z/Hydroxyacylglutathione hydrolase-like"/>
    <property type="match status" value="1"/>
</dbReference>
<protein>
    <submittedName>
        <fullName evidence="2">Metal-dependent hydrolase</fullName>
    </submittedName>
</protein>
<dbReference type="InterPro" id="IPR036866">
    <property type="entry name" value="RibonucZ/Hydroxyglut_hydro"/>
</dbReference>
<dbReference type="GO" id="GO:0016787">
    <property type="term" value="F:hydrolase activity"/>
    <property type="evidence" value="ECO:0007669"/>
    <property type="project" value="UniProtKB-KW"/>
</dbReference>
<reference evidence="2" key="1">
    <citation type="submission" date="2017-08" db="EMBL/GenBank/DDBJ databases">
        <authorList>
            <person name="Imhoff J.F."/>
            <person name="Rahn T."/>
            <person name="Kuenzel S."/>
            <person name="Neulinger S.C."/>
        </authorList>
    </citation>
    <scope>NUCLEOTIDE SEQUENCE</scope>
    <source>
        <strain evidence="2">DSM 11080</strain>
    </source>
</reference>
<dbReference type="CDD" id="cd07713">
    <property type="entry name" value="DHPS-like_MBL-fold"/>
    <property type="match status" value="1"/>
</dbReference>
<evidence type="ECO:0000259" key="1">
    <source>
        <dbReference type="SMART" id="SM00849"/>
    </source>
</evidence>
<keyword evidence="3" id="KW-1185">Reference proteome</keyword>
<feature type="domain" description="Metallo-beta-lactamase" evidence="1">
    <location>
        <begin position="31"/>
        <end position="217"/>
    </location>
</feature>
<dbReference type="PANTHER" id="PTHR13754">
    <property type="entry name" value="METALLO-BETA-LACTAMASE SUPERFAMILY PROTEIN"/>
    <property type="match status" value="1"/>
</dbReference>
<evidence type="ECO:0000313" key="2">
    <source>
        <dbReference type="EMBL" id="MBK1706593.1"/>
    </source>
</evidence>
<comment type="caution">
    <text evidence="2">The sequence shown here is derived from an EMBL/GenBank/DDBJ whole genome shotgun (WGS) entry which is preliminary data.</text>
</comment>
<accession>A0AAJ0XBP2</accession>
<dbReference type="GO" id="GO:0016740">
    <property type="term" value="F:transferase activity"/>
    <property type="evidence" value="ECO:0007669"/>
    <property type="project" value="TreeGrafter"/>
</dbReference>
<dbReference type="InterPro" id="IPR001279">
    <property type="entry name" value="Metallo-B-lactamas"/>
</dbReference>
<sequence length="247" mass="26510">MKAPRLTICFDNVPGPSVVQGSDLAGLTTLWGFSAVIELAGEVLLFDTGSNGRVLLRNLKALGWHPGRLDRVFLSHPHWDHIGGLDSILELNPRLEVVLHAGFSKHLIADLERLCAKVTIVESAPTAIGQGLWSTGQLDSEPPEHALLIDQGAVTAAVSGCDHPGMEQIVARGTEILGKRIDWAVGGFHLMYADQPAIERAIVALHALEVRKVVPTHCTGEQARTAFAKAWGEHCVDGGVGRVIELV</sequence>
<dbReference type="PANTHER" id="PTHR13754:SF13">
    <property type="entry name" value="METALLO-BETA-LACTAMASE SUPERFAMILY PROTEIN (AFU_ORTHOLOGUE AFUA_3G07630)"/>
    <property type="match status" value="1"/>
</dbReference>
<proteinExistence type="predicted"/>
<dbReference type="AlphaFoldDB" id="A0AAJ0XBP2"/>
<dbReference type="SUPFAM" id="SSF56281">
    <property type="entry name" value="Metallo-hydrolase/oxidoreductase"/>
    <property type="match status" value="1"/>
</dbReference>
<evidence type="ECO:0000313" key="3">
    <source>
        <dbReference type="Proteomes" id="UP001296776"/>
    </source>
</evidence>
<name>A0AAJ0XBP2_9GAMM</name>
<reference evidence="2" key="2">
    <citation type="journal article" date="2020" name="Microorganisms">
        <title>Osmotic Adaptation and Compatible Solute Biosynthesis of Phototrophic Bacteria as Revealed from Genome Analyses.</title>
        <authorList>
            <person name="Imhoff J.F."/>
            <person name="Rahn T."/>
            <person name="Kunzel S."/>
            <person name="Keller A."/>
            <person name="Neulinger S.C."/>
        </authorList>
    </citation>
    <scope>NUCLEOTIDE SEQUENCE</scope>
    <source>
        <strain evidence="2">DSM 11080</strain>
    </source>
</reference>
<dbReference type="Pfam" id="PF00753">
    <property type="entry name" value="Lactamase_B"/>
    <property type="match status" value="1"/>
</dbReference>